<name>A0A318N6V8_9PROT</name>
<feature type="transmembrane region" description="Helical" evidence="6">
    <location>
        <begin position="233"/>
        <end position="252"/>
    </location>
</feature>
<comment type="subcellular location">
    <subcellularLocation>
        <location evidence="1">Membrane</location>
        <topology evidence="1">Multi-pass membrane protein</topology>
    </subcellularLocation>
</comment>
<dbReference type="GO" id="GO:0015171">
    <property type="term" value="F:amino acid transmembrane transporter activity"/>
    <property type="evidence" value="ECO:0007669"/>
    <property type="project" value="TreeGrafter"/>
</dbReference>
<feature type="transmembrane region" description="Helical" evidence="6">
    <location>
        <begin position="61"/>
        <end position="83"/>
    </location>
</feature>
<feature type="transmembrane region" description="Helical" evidence="6">
    <location>
        <begin position="452"/>
        <end position="470"/>
    </location>
</feature>
<feature type="transmembrane region" description="Helical" evidence="6">
    <location>
        <begin position="318"/>
        <end position="341"/>
    </location>
</feature>
<gene>
    <name evidence="7" type="ORF">DK869_05445</name>
</gene>
<dbReference type="OrthoDB" id="9804700at2"/>
<dbReference type="RefSeq" id="WP_110438972.1">
    <property type="nucleotide sequence ID" value="NZ_CP046393.1"/>
</dbReference>
<reference evidence="7 8" key="1">
    <citation type="submission" date="2018-05" db="EMBL/GenBank/DDBJ databases">
        <title>Reference genomes for bee gut microbiota database.</title>
        <authorList>
            <person name="Ellegaard K.M."/>
        </authorList>
    </citation>
    <scope>NUCLEOTIDE SEQUENCE [LARGE SCALE GENOMIC DNA]</scope>
    <source>
        <strain evidence="7 8">ESL0284</strain>
    </source>
</reference>
<feature type="transmembrane region" description="Helical" evidence="6">
    <location>
        <begin position="162"/>
        <end position="182"/>
    </location>
</feature>
<evidence type="ECO:0000313" key="8">
    <source>
        <dbReference type="Proteomes" id="UP000247565"/>
    </source>
</evidence>
<dbReference type="PANTHER" id="PTHR43243">
    <property type="entry name" value="INNER MEMBRANE TRANSPORTER YGJI-RELATED"/>
    <property type="match status" value="1"/>
</dbReference>
<evidence type="ECO:0000256" key="5">
    <source>
        <dbReference type="ARBA" id="ARBA00023136"/>
    </source>
</evidence>
<feature type="transmembrane region" description="Helical" evidence="6">
    <location>
        <begin position="194"/>
        <end position="213"/>
    </location>
</feature>
<proteinExistence type="predicted"/>
<evidence type="ECO:0000313" key="7">
    <source>
        <dbReference type="EMBL" id="PXZ00832.1"/>
    </source>
</evidence>
<feature type="transmembrane region" description="Helical" evidence="6">
    <location>
        <begin position="273"/>
        <end position="298"/>
    </location>
</feature>
<dbReference type="PANTHER" id="PTHR43243:SF4">
    <property type="entry name" value="CATIONIC AMINO ACID TRANSPORTER 4"/>
    <property type="match status" value="1"/>
</dbReference>
<keyword evidence="5 6" id="KW-0472">Membrane</keyword>
<evidence type="ECO:0000256" key="6">
    <source>
        <dbReference type="SAM" id="Phobius"/>
    </source>
</evidence>
<keyword evidence="8" id="KW-1185">Reference proteome</keyword>
<feature type="transmembrane region" description="Helical" evidence="6">
    <location>
        <begin position="33"/>
        <end position="54"/>
    </location>
</feature>
<feature type="transmembrane region" description="Helical" evidence="6">
    <location>
        <begin position="374"/>
        <end position="392"/>
    </location>
</feature>
<feature type="transmembrane region" description="Helical" evidence="6">
    <location>
        <begin position="95"/>
        <end position="114"/>
    </location>
</feature>
<feature type="transmembrane region" description="Helical" evidence="6">
    <location>
        <begin position="398"/>
        <end position="415"/>
    </location>
</feature>
<accession>A0A318N6V8</accession>
<evidence type="ECO:0000256" key="4">
    <source>
        <dbReference type="ARBA" id="ARBA00022989"/>
    </source>
</evidence>
<dbReference type="PIRSF" id="PIRSF006060">
    <property type="entry name" value="AA_transporter"/>
    <property type="match status" value="1"/>
</dbReference>
<dbReference type="Gene3D" id="1.20.1740.10">
    <property type="entry name" value="Amino acid/polyamine transporter I"/>
    <property type="match status" value="1"/>
</dbReference>
<evidence type="ECO:0000256" key="2">
    <source>
        <dbReference type="ARBA" id="ARBA00022448"/>
    </source>
</evidence>
<dbReference type="EMBL" id="QGLT01000002">
    <property type="protein sequence ID" value="PXZ00832.1"/>
    <property type="molecule type" value="Genomic_DNA"/>
</dbReference>
<organism evidence="7 8">
    <name type="scientific">Commensalibacter melissae</name>
    <dbReference type="NCBI Taxonomy" id="2070537"/>
    <lineage>
        <taxon>Bacteria</taxon>
        <taxon>Pseudomonadati</taxon>
        <taxon>Pseudomonadota</taxon>
        <taxon>Alphaproteobacteria</taxon>
        <taxon>Acetobacterales</taxon>
        <taxon>Acetobacteraceae</taxon>
    </lineage>
</organism>
<keyword evidence="3 6" id="KW-0812">Transmembrane</keyword>
<evidence type="ECO:0000256" key="1">
    <source>
        <dbReference type="ARBA" id="ARBA00004141"/>
    </source>
</evidence>
<keyword evidence="4 6" id="KW-1133">Transmembrane helix</keyword>
<dbReference type="GO" id="GO:0016020">
    <property type="term" value="C:membrane"/>
    <property type="evidence" value="ECO:0007669"/>
    <property type="project" value="UniProtKB-SubCell"/>
</dbReference>
<dbReference type="AlphaFoldDB" id="A0A318N6V8"/>
<keyword evidence="2" id="KW-0813">Transport</keyword>
<dbReference type="Proteomes" id="UP000247565">
    <property type="component" value="Unassembled WGS sequence"/>
</dbReference>
<comment type="caution">
    <text evidence="7">The sequence shown here is derived from an EMBL/GenBank/DDBJ whole genome shotgun (WGS) entry which is preliminary data.</text>
</comment>
<sequence>MDLSKRKSLFRKKSIENNQHENGLARVIGMPSLIFFGVGGIVGTGLFTVTGIAASEHAGPAVLLSFLIGALACSFIGLCYSELAGMITESGSSYSYIYIAMGEFIAWIVGWNLVLEYSVGAAAVAVSWSQYLKSILISFHLHLPYQFFASPLEKININGQNISGILNLPSTFVIIFLSLYLIQGIKQSFRMNNMIVLIKLFVVFAVIAFGFSYVDFDNFKPFIPENTGQFGHFGISGIFQAAGMIFFAYIGFDSVASTAQEVKNPSRDIPKAILIIITITALIYVTFAFVIVGLVNFHQLLGNGAPVATAIDHTPYKWLQPVIKFSIIIGYFPVLVLLLVGQTRIFFTLSKDGLIPKFFSVIHPNHKTPHLSHMFFMVFICILSAFIPISILSEMCSIGALSAFFFVCISVMILRRTHKDFPRRFKVPGGDIIPIFGTLVCCVLMYSLSNITWLTIGGWMFIGIIIYWLYGHKHSKLQQKFHN</sequence>
<protein>
    <submittedName>
        <fullName evidence="7">Amino acid transporter</fullName>
    </submittedName>
</protein>
<feature type="transmembrane region" description="Helical" evidence="6">
    <location>
        <begin position="427"/>
        <end position="446"/>
    </location>
</feature>
<dbReference type="Pfam" id="PF13520">
    <property type="entry name" value="AA_permease_2"/>
    <property type="match status" value="1"/>
</dbReference>
<evidence type="ECO:0000256" key="3">
    <source>
        <dbReference type="ARBA" id="ARBA00022692"/>
    </source>
</evidence>
<dbReference type="InterPro" id="IPR002293">
    <property type="entry name" value="AA/rel_permease1"/>
</dbReference>